<evidence type="ECO:0000313" key="7">
    <source>
        <dbReference type="Proteomes" id="UP000742460"/>
    </source>
</evidence>
<dbReference type="EMBL" id="DYUE01000181">
    <property type="protein sequence ID" value="HJG91648.1"/>
    <property type="molecule type" value="Genomic_DNA"/>
</dbReference>
<evidence type="ECO:0000256" key="2">
    <source>
        <dbReference type="ARBA" id="ARBA00031870"/>
    </source>
</evidence>
<feature type="domain" description="Pseudouridine synthase RsuA/RluA-like" evidence="5">
    <location>
        <begin position="136"/>
        <end position="290"/>
    </location>
</feature>
<dbReference type="InterPro" id="IPR020103">
    <property type="entry name" value="PsdUridine_synth_cat_dom_sf"/>
</dbReference>
<dbReference type="GO" id="GO:0009982">
    <property type="term" value="F:pseudouridine synthase activity"/>
    <property type="evidence" value="ECO:0007669"/>
    <property type="project" value="InterPro"/>
</dbReference>
<dbReference type="AlphaFoldDB" id="A0A921MVU5"/>
<dbReference type="PANTHER" id="PTHR21600">
    <property type="entry name" value="MITOCHONDRIAL RNA PSEUDOURIDINE SYNTHASE"/>
    <property type="match status" value="1"/>
</dbReference>
<feature type="region of interest" description="Disordered" evidence="4">
    <location>
        <begin position="1"/>
        <end position="63"/>
    </location>
</feature>
<dbReference type="Pfam" id="PF00849">
    <property type="entry name" value="PseudoU_synth_2"/>
    <property type="match status" value="1"/>
</dbReference>
<evidence type="ECO:0000256" key="3">
    <source>
        <dbReference type="ARBA" id="ARBA00033164"/>
    </source>
</evidence>
<organism evidence="6 7">
    <name type="scientific">Brachybacterium massiliense</name>
    <dbReference type="NCBI Taxonomy" id="1755098"/>
    <lineage>
        <taxon>Bacteria</taxon>
        <taxon>Bacillati</taxon>
        <taxon>Actinomycetota</taxon>
        <taxon>Actinomycetes</taxon>
        <taxon>Micrococcales</taxon>
        <taxon>Dermabacteraceae</taxon>
        <taxon>Brachybacterium</taxon>
    </lineage>
</organism>
<evidence type="ECO:0000256" key="4">
    <source>
        <dbReference type="SAM" id="MobiDB-lite"/>
    </source>
</evidence>
<dbReference type="Proteomes" id="UP000742460">
    <property type="component" value="Unassembled WGS sequence"/>
</dbReference>
<gene>
    <name evidence="6" type="ORF">K8V81_07970</name>
</gene>
<accession>A0A921MVU5</accession>
<reference evidence="6" key="1">
    <citation type="journal article" date="2021" name="PeerJ">
        <title>Extensive microbial diversity within the chicken gut microbiome revealed by metagenomics and culture.</title>
        <authorList>
            <person name="Gilroy R."/>
            <person name="Ravi A."/>
            <person name="Getino M."/>
            <person name="Pursley I."/>
            <person name="Horton D.L."/>
            <person name="Alikhan N.F."/>
            <person name="Baker D."/>
            <person name="Gharbi K."/>
            <person name="Hall N."/>
            <person name="Watson M."/>
            <person name="Adriaenssens E.M."/>
            <person name="Foster-Nyarko E."/>
            <person name="Jarju S."/>
            <person name="Secka A."/>
            <person name="Antonio M."/>
            <person name="Oren A."/>
            <person name="Chaudhuri R.R."/>
            <person name="La Ragione R."/>
            <person name="Hildebrand F."/>
            <person name="Pallen M.J."/>
        </authorList>
    </citation>
    <scope>NUCLEOTIDE SEQUENCE</scope>
    <source>
        <strain evidence="6">ChiGjej5B5-22894</strain>
    </source>
</reference>
<comment type="catalytic activity">
    <reaction evidence="1">
        <text>a uridine in RNA = a pseudouridine in RNA</text>
        <dbReference type="Rhea" id="RHEA:48348"/>
        <dbReference type="Rhea" id="RHEA-COMP:12068"/>
        <dbReference type="Rhea" id="RHEA-COMP:12069"/>
        <dbReference type="ChEBI" id="CHEBI:65314"/>
        <dbReference type="ChEBI" id="CHEBI:65315"/>
    </reaction>
</comment>
<evidence type="ECO:0000256" key="1">
    <source>
        <dbReference type="ARBA" id="ARBA00000073"/>
    </source>
</evidence>
<dbReference type="GO" id="GO:0000455">
    <property type="term" value="P:enzyme-directed rRNA pseudouridine synthesis"/>
    <property type="evidence" value="ECO:0007669"/>
    <property type="project" value="TreeGrafter"/>
</dbReference>
<name>A0A921MVU5_9MICO</name>
<comment type="caution">
    <text evidence="6">The sequence shown here is derived from an EMBL/GenBank/DDBJ whole genome shotgun (WGS) entry which is preliminary data.</text>
</comment>
<dbReference type="PANTHER" id="PTHR21600:SF84">
    <property type="entry name" value="PSEUDOURIDINE SYNTHASE RSUA_RLUA-LIKE DOMAIN-CONTAINING PROTEIN"/>
    <property type="match status" value="1"/>
</dbReference>
<dbReference type="SUPFAM" id="SSF55120">
    <property type="entry name" value="Pseudouridine synthase"/>
    <property type="match status" value="1"/>
</dbReference>
<dbReference type="GO" id="GO:0003723">
    <property type="term" value="F:RNA binding"/>
    <property type="evidence" value="ECO:0007669"/>
    <property type="project" value="InterPro"/>
</dbReference>
<proteinExistence type="predicted"/>
<protein>
    <recommendedName>
        <fullName evidence="2">RNA pseudouridylate synthase</fullName>
    </recommendedName>
    <alternativeName>
        <fullName evidence="3">RNA-uridine isomerase</fullName>
    </alternativeName>
</protein>
<evidence type="ECO:0000259" key="5">
    <source>
        <dbReference type="Pfam" id="PF00849"/>
    </source>
</evidence>
<dbReference type="GO" id="GO:0140098">
    <property type="term" value="F:catalytic activity, acting on RNA"/>
    <property type="evidence" value="ECO:0007669"/>
    <property type="project" value="UniProtKB-ARBA"/>
</dbReference>
<dbReference type="InterPro" id="IPR050188">
    <property type="entry name" value="RluA_PseudoU_synthase"/>
</dbReference>
<sequence>MGAVTGRRGRHEGRPAGSPRTQETSSGRAARRRANRLPPPLPQRDGLDPVRWQLPPDAPRSTPALDALQQRFPALADPAAAPLAQRFAAGEIVDARGRAWSAGDPVGPRDEMWFHRELPQEEVAEVELRILHRDEHLLVLDKPHDIATIPRGVHVLGSALIRLRRATGLEALVPLHRLDRRTAGVLAFGIRPEERSAYQQLFARGEVDKEYEARTLPELGSSLPSTPGTVQTLRDHLVKRHGELTAQVLEEPPNAESEVELLEVEGEGVHRFGLRPRTGRTHQLRLQLASRGAPILGEDLYWPAHRPLPPARLWPQGLPLQLLARTLAFRDPITGEQREFRSTGRLGVRGDASRTLGP</sequence>
<dbReference type="InterPro" id="IPR006145">
    <property type="entry name" value="PsdUridine_synth_RsuA/RluA"/>
</dbReference>
<reference evidence="6" key="2">
    <citation type="submission" date="2021-09" db="EMBL/GenBank/DDBJ databases">
        <authorList>
            <person name="Gilroy R."/>
        </authorList>
    </citation>
    <scope>NUCLEOTIDE SEQUENCE</scope>
    <source>
        <strain evidence="6">ChiGjej5B5-22894</strain>
    </source>
</reference>
<evidence type="ECO:0000313" key="6">
    <source>
        <dbReference type="EMBL" id="HJG91648.1"/>
    </source>
</evidence>
<dbReference type="Gene3D" id="3.30.2350.10">
    <property type="entry name" value="Pseudouridine synthase"/>
    <property type="match status" value="1"/>
</dbReference>